<evidence type="ECO:0000313" key="1">
    <source>
        <dbReference type="EMBL" id="AEF37833.1"/>
    </source>
</evidence>
<organism evidence="1 2">
    <name type="scientific">Mycolicibacter sinensis (strain JDM601)</name>
    <name type="common">Mycobacterium sinense</name>
    <dbReference type="NCBI Taxonomy" id="875328"/>
    <lineage>
        <taxon>Bacteria</taxon>
        <taxon>Bacillati</taxon>
        <taxon>Actinomycetota</taxon>
        <taxon>Actinomycetes</taxon>
        <taxon>Mycobacteriales</taxon>
        <taxon>Mycobacteriaceae</taxon>
        <taxon>Mycolicibacter</taxon>
    </lineage>
</organism>
<protein>
    <submittedName>
        <fullName evidence="1">Uncharacterized protein</fullName>
    </submittedName>
</protein>
<dbReference type="OrthoDB" id="4578687at2"/>
<gene>
    <name evidence="1" type="ordered locus">JDM601_3833</name>
</gene>
<proteinExistence type="predicted"/>
<dbReference type="EMBL" id="CP002329">
    <property type="protein sequence ID" value="AEF37833.1"/>
    <property type="molecule type" value="Genomic_DNA"/>
</dbReference>
<dbReference type="HOGENOM" id="CLU_836315_0_0_11"/>
<accession>F5YRP2</accession>
<reference evidence="1 2" key="1">
    <citation type="journal article" date="2011" name="J. Bacteriol.">
        <title>Complete genome sequence of a novel clinical isolate, the nontuberculous Mycobacterium strain JDM601.</title>
        <authorList>
            <person name="Zhang Z.Y."/>
            <person name="Sun Z.Q."/>
            <person name="Wang Z.L."/>
            <person name="Wen Z.L."/>
            <person name="Sun Q.W."/>
            <person name="Zhu Z.Q."/>
            <person name="Song Y.Z."/>
            <person name="Zhao J.W."/>
            <person name="Wang H.H."/>
            <person name="Zhang S.L."/>
            <person name="Guo X.K."/>
        </authorList>
    </citation>
    <scope>NUCLEOTIDE SEQUENCE [LARGE SCALE GENOMIC DNA]</scope>
    <source>
        <strain evidence="1 2">JDM601</strain>
    </source>
</reference>
<dbReference type="eggNOG" id="ENOG5033RZG">
    <property type="taxonomic scope" value="Bacteria"/>
</dbReference>
<dbReference type="RefSeq" id="WP_013830756.1">
    <property type="nucleotide sequence ID" value="NC_015576.1"/>
</dbReference>
<sequence length="332" mass="37505">MTQQQRYTGGHYGFQAVGSFIEPQADAHWRDIARLPMDMQYFYGSARSENGDYWWPIRGFYADKARFLHLSESKNGSDFTYATDENNSYGGPVEHRRRDDRWEVVTPEGDVLMAADDSRMEWNDGTELSMTGELVGPGIQFLAPDDDDAFAYTSRLFKTTGTIKGIPVTGLVFHDTMHAMAGKHFLTGPLITKLEAAWVAFATEFEDGNIHTGHLIHGTEDFNLMIIHRTDGPSLIAREIVVEAELDNPETMSENAYPERVAYTGGGQTWVWEANGGPRCPVRKDLPEGHRWRQGWVHHIDETRKPKTTEALMETYNGRLVETGALRQKVSS</sequence>
<keyword evidence="2" id="KW-1185">Reference proteome</keyword>
<evidence type="ECO:0000313" key="2">
    <source>
        <dbReference type="Proteomes" id="UP000009224"/>
    </source>
</evidence>
<dbReference type="AlphaFoldDB" id="F5YRP2"/>
<name>F5YRP2_MYCSD</name>
<dbReference type="KEGG" id="mjd:JDM601_3833"/>
<dbReference type="Proteomes" id="UP000009224">
    <property type="component" value="Chromosome"/>
</dbReference>